<dbReference type="InterPro" id="IPR003057">
    <property type="entry name" value="Invtbrt_color"/>
</dbReference>
<dbReference type="Pfam" id="PF00061">
    <property type="entry name" value="Lipocalin"/>
    <property type="match status" value="1"/>
</dbReference>
<dbReference type="PRINTS" id="PR01273">
    <property type="entry name" value="INVTBRTCOLOR"/>
</dbReference>
<evidence type="ECO:0000313" key="4">
    <source>
        <dbReference type="Proteomes" id="UP000283509"/>
    </source>
</evidence>
<proteinExistence type="predicted"/>
<evidence type="ECO:0000313" key="3">
    <source>
        <dbReference type="EMBL" id="ROT62658.1"/>
    </source>
</evidence>
<reference evidence="3 4" key="2">
    <citation type="submission" date="2019-01" db="EMBL/GenBank/DDBJ databases">
        <title>The decoding of complex shrimp genome reveals the adaptation for benthos swimmer, frequently molting mechanism and breeding impact on genome.</title>
        <authorList>
            <person name="Sun Y."/>
            <person name="Gao Y."/>
            <person name="Yu Y."/>
        </authorList>
    </citation>
    <scope>NUCLEOTIDE SEQUENCE [LARGE SCALE GENOMIC DNA]</scope>
    <source>
        <tissue evidence="3">Muscle</tissue>
    </source>
</reference>
<feature type="domain" description="Lipocalin/cytosolic fatty-acid binding" evidence="2">
    <location>
        <begin position="64"/>
        <end position="199"/>
    </location>
</feature>
<protein>
    <submittedName>
        <fullName evidence="3">Crustacyanin subunit C</fullName>
    </submittedName>
</protein>
<dbReference type="EMBL" id="QCYY01003566">
    <property type="protein sequence ID" value="ROT62658.1"/>
    <property type="molecule type" value="Genomic_DNA"/>
</dbReference>
<accession>A0A423SEQ1</accession>
<dbReference type="InterPro" id="IPR012674">
    <property type="entry name" value="Calycin"/>
</dbReference>
<dbReference type="Gene3D" id="2.40.128.20">
    <property type="match status" value="1"/>
</dbReference>
<dbReference type="Proteomes" id="UP000283509">
    <property type="component" value="Unassembled WGS sequence"/>
</dbReference>
<gene>
    <name evidence="3" type="ORF">C7M84_019471</name>
</gene>
<organism evidence="3 4">
    <name type="scientific">Penaeus vannamei</name>
    <name type="common">Whiteleg shrimp</name>
    <name type="synonym">Litopenaeus vannamei</name>
    <dbReference type="NCBI Taxonomy" id="6689"/>
    <lineage>
        <taxon>Eukaryota</taxon>
        <taxon>Metazoa</taxon>
        <taxon>Ecdysozoa</taxon>
        <taxon>Arthropoda</taxon>
        <taxon>Crustacea</taxon>
        <taxon>Multicrustacea</taxon>
        <taxon>Malacostraca</taxon>
        <taxon>Eumalacostraca</taxon>
        <taxon>Eucarida</taxon>
        <taxon>Decapoda</taxon>
        <taxon>Dendrobranchiata</taxon>
        <taxon>Penaeoidea</taxon>
        <taxon>Penaeidae</taxon>
        <taxon>Penaeus</taxon>
    </lineage>
</organism>
<dbReference type="PANTHER" id="PTHR10612">
    <property type="entry name" value="APOLIPOPROTEIN D"/>
    <property type="match status" value="1"/>
</dbReference>
<dbReference type="GO" id="GO:0031409">
    <property type="term" value="F:pigment binding"/>
    <property type="evidence" value="ECO:0007669"/>
    <property type="project" value="InterPro"/>
</dbReference>
<dbReference type="GO" id="GO:0005737">
    <property type="term" value="C:cytoplasm"/>
    <property type="evidence" value="ECO:0007669"/>
    <property type="project" value="TreeGrafter"/>
</dbReference>
<dbReference type="AlphaFoldDB" id="A0A423SEQ1"/>
<reference evidence="3 4" key="1">
    <citation type="submission" date="2018-04" db="EMBL/GenBank/DDBJ databases">
        <authorList>
            <person name="Zhang X."/>
            <person name="Yuan J."/>
            <person name="Li F."/>
            <person name="Xiang J."/>
        </authorList>
    </citation>
    <scope>NUCLEOTIDE SEQUENCE [LARGE SCALE GENOMIC DNA]</scope>
    <source>
        <tissue evidence="3">Muscle</tissue>
    </source>
</reference>
<keyword evidence="4" id="KW-1185">Reference proteome</keyword>
<dbReference type="PANTHER" id="PTHR10612:SF34">
    <property type="entry name" value="APOLIPOPROTEIN D"/>
    <property type="match status" value="1"/>
</dbReference>
<dbReference type="GO" id="GO:0000302">
    <property type="term" value="P:response to reactive oxygen species"/>
    <property type="evidence" value="ECO:0007669"/>
    <property type="project" value="TreeGrafter"/>
</dbReference>
<evidence type="ECO:0000256" key="1">
    <source>
        <dbReference type="ARBA" id="ARBA00023157"/>
    </source>
</evidence>
<keyword evidence="1" id="KW-1015">Disulfide bond</keyword>
<dbReference type="InterPro" id="IPR000566">
    <property type="entry name" value="Lipocln_cytosolic_FA-bd_dom"/>
</dbReference>
<dbReference type="GO" id="GO:0006629">
    <property type="term" value="P:lipid metabolic process"/>
    <property type="evidence" value="ECO:0007669"/>
    <property type="project" value="TreeGrafter"/>
</dbReference>
<comment type="caution">
    <text evidence="3">The sequence shown here is derived from an EMBL/GenBank/DDBJ whole genome shotgun (WGS) entry which is preliminary data.</text>
</comment>
<name>A0A423SEQ1_PENVA</name>
<dbReference type="SUPFAM" id="SSF50814">
    <property type="entry name" value="Lipocalins"/>
    <property type="match status" value="1"/>
</dbReference>
<evidence type="ECO:0000259" key="2">
    <source>
        <dbReference type="Pfam" id="PF00061"/>
    </source>
</evidence>
<sequence>MQITVEGGAPKITNEHHEDLAAVPCSHSLRCCRQNPRLRRTGKVSLVDERSLYEQQRPNHPKYAGVWYEIAITNNPYQLIRQCVRNEYTFDGTKFNVRSTGIDARGSPMTRNGQVLPNPFGEAHLSVDYEGSWIAPYVILDTDYENFSCIYSCSGYNFGYYSDFAFIFSRSPTLADRYYRRCEAAFMNIGVEPSRFSKTTQGSSCPYSSHRSW</sequence>
<dbReference type="OrthoDB" id="6336606at2759"/>